<sequence length="154" mass="17914">MRTFDPTVHNMIGNHPDVVRSLEWNPEDHPETNGWLLFGNLTEDPASYWLLHNEPQTLAMIFEWSAPFTVQMHTMSLPGSRGKAMMQDAKTLIREMFVDHEAEVIWGMTPLHNRRARMFNRLVGAKSCGFGQHHVAGEVEYFRNNRDDWLRDHG</sequence>
<name>A0A2T5U263_9SPHN</name>
<evidence type="ECO:0000313" key="1">
    <source>
        <dbReference type="EMBL" id="PTW45588.1"/>
    </source>
</evidence>
<dbReference type="Proteomes" id="UP000244013">
    <property type="component" value="Unassembled WGS sequence"/>
</dbReference>
<dbReference type="OrthoDB" id="7581203at2"/>
<dbReference type="RefSeq" id="WP_107955000.1">
    <property type="nucleotide sequence ID" value="NZ_QAYE01000007.1"/>
</dbReference>
<proteinExistence type="predicted"/>
<organism evidence="1 2">
    <name type="scientific">Sphingomonas faeni</name>
    <dbReference type="NCBI Taxonomy" id="185950"/>
    <lineage>
        <taxon>Bacteria</taxon>
        <taxon>Pseudomonadati</taxon>
        <taxon>Pseudomonadota</taxon>
        <taxon>Alphaproteobacteria</taxon>
        <taxon>Sphingomonadales</taxon>
        <taxon>Sphingomonadaceae</taxon>
        <taxon>Sphingomonas</taxon>
    </lineage>
</organism>
<accession>A0A2T5U263</accession>
<dbReference type="AlphaFoldDB" id="A0A2T5U263"/>
<dbReference type="EMBL" id="QAYE01000007">
    <property type="protein sequence ID" value="PTW45588.1"/>
    <property type="molecule type" value="Genomic_DNA"/>
</dbReference>
<evidence type="ECO:0000313" key="2">
    <source>
        <dbReference type="Proteomes" id="UP000244013"/>
    </source>
</evidence>
<evidence type="ECO:0008006" key="3">
    <source>
        <dbReference type="Google" id="ProtNLM"/>
    </source>
</evidence>
<dbReference type="GeneID" id="91006901"/>
<protein>
    <recommendedName>
        <fullName evidence="3">N-acetyltransferase domain-containing protein</fullName>
    </recommendedName>
</protein>
<gene>
    <name evidence="1" type="ORF">C8J25_107273</name>
</gene>
<comment type="caution">
    <text evidence="1">The sequence shown here is derived from an EMBL/GenBank/DDBJ whole genome shotgun (WGS) entry which is preliminary data.</text>
</comment>
<reference evidence="1 2" key="1">
    <citation type="submission" date="2018-04" db="EMBL/GenBank/DDBJ databases">
        <title>Genomic Encyclopedia of Type Strains, Phase III (KMG-III): the genomes of soil and plant-associated and newly described type strains.</title>
        <authorList>
            <person name="Whitman W."/>
        </authorList>
    </citation>
    <scope>NUCLEOTIDE SEQUENCE [LARGE SCALE GENOMIC DNA]</scope>
    <source>
        <strain evidence="1 2">MA-olki</strain>
    </source>
</reference>